<protein>
    <submittedName>
        <fullName evidence="2">ASCH domain protein</fullName>
    </submittedName>
</protein>
<dbReference type="GeneID" id="92892437"/>
<name>A0A062ITR9_ACIBA</name>
<evidence type="ECO:0000259" key="1">
    <source>
        <dbReference type="Pfam" id="PF04266"/>
    </source>
</evidence>
<organism evidence="2 3">
    <name type="scientific">Acinetobacter baumannii 21072</name>
    <dbReference type="NCBI Taxonomy" id="1310697"/>
    <lineage>
        <taxon>Bacteria</taxon>
        <taxon>Pseudomonadati</taxon>
        <taxon>Pseudomonadota</taxon>
        <taxon>Gammaproteobacteria</taxon>
        <taxon>Moraxellales</taxon>
        <taxon>Moraxellaceae</taxon>
        <taxon>Acinetobacter</taxon>
        <taxon>Acinetobacter calcoaceticus/baumannii complex</taxon>
    </lineage>
</organism>
<dbReference type="Gene3D" id="2.30.130.30">
    <property type="entry name" value="Hypothetical protein"/>
    <property type="match status" value="1"/>
</dbReference>
<dbReference type="RefSeq" id="WP_001183876.1">
    <property type="nucleotide sequence ID" value="NZ_JMOD01000006.1"/>
</dbReference>
<evidence type="ECO:0000313" key="3">
    <source>
        <dbReference type="Proteomes" id="UP000027327"/>
    </source>
</evidence>
<accession>A0A062ITR9</accession>
<dbReference type="EMBL" id="JMOD01000006">
    <property type="protein sequence ID" value="KCY21882.1"/>
    <property type="molecule type" value="Genomic_DNA"/>
</dbReference>
<dbReference type="InterPro" id="IPR007374">
    <property type="entry name" value="ASCH_domain"/>
</dbReference>
<dbReference type="PATRIC" id="fig|1310697.3.peg.553"/>
<dbReference type="Proteomes" id="UP000027327">
    <property type="component" value="Unassembled WGS sequence"/>
</dbReference>
<comment type="caution">
    <text evidence="2">The sequence shown here is derived from an EMBL/GenBank/DDBJ whole genome shotgun (WGS) entry which is preliminary data.</text>
</comment>
<proteinExistence type="predicted"/>
<dbReference type="SUPFAM" id="SSF88697">
    <property type="entry name" value="PUA domain-like"/>
    <property type="match status" value="1"/>
</dbReference>
<dbReference type="Pfam" id="PF04266">
    <property type="entry name" value="ASCH"/>
    <property type="match status" value="1"/>
</dbReference>
<reference evidence="2 3" key="1">
    <citation type="submission" date="2014-04" db="EMBL/GenBank/DDBJ databases">
        <title>Comparative genomics and transcriptomics to identify genetic mechanisms underlying the emergence of carbapenem resistant Acinetobacter baumannii (CRAb).</title>
        <authorList>
            <person name="Harris A.D."/>
            <person name="Johnson K.J."/>
            <person name="George J."/>
            <person name="Nadendla S."/>
            <person name="Daugherty S.C."/>
            <person name="Parankush S."/>
            <person name="Sadzewicz L."/>
            <person name="Tallon L."/>
            <person name="Sengamalay N."/>
            <person name="Hazen T.H."/>
            <person name="Rasko D.A."/>
        </authorList>
    </citation>
    <scope>NUCLEOTIDE SEQUENCE [LARGE SCALE GENOMIC DNA]</scope>
    <source>
        <strain evidence="2 3">21072</strain>
    </source>
</reference>
<evidence type="ECO:0000313" key="2">
    <source>
        <dbReference type="EMBL" id="KCY21882.1"/>
    </source>
</evidence>
<gene>
    <name evidence="2" type="ORF">J596_0592</name>
</gene>
<sequence length="119" mass="13389">MQQFLALSVVAPNGTRIAQGIKTLEVRSWVPAQLPLKDLFIVENQNFLINDGDEEEGVAVALVDVDSIHVWRNDEIEPACASGWSEGYFAWVLSNVRPMKRQLKVPAKRKIYQVSLDLP</sequence>
<feature type="domain" description="ASCH" evidence="1">
    <location>
        <begin position="7"/>
        <end position="91"/>
    </location>
</feature>
<dbReference type="AlphaFoldDB" id="A0A062ITR9"/>
<dbReference type="InterPro" id="IPR015947">
    <property type="entry name" value="PUA-like_sf"/>
</dbReference>